<evidence type="ECO:0000313" key="4">
    <source>
        <dbReference type="Proteomes" id="UP000266302"/>
    </source>
</evidence>
<dbReference type="OrthoDB" id="9155091at2"/>
<gene>
    <name evidence="3" type="ORF">D3F03_02975</name>
</gene>
<keyword evidence="1" id="KW-0472">Membrane</keyword>
<dbReference type="RefSeq" id="WP_119107851.1">
    <property type="nucleotide sequence ID" value="NZ_QXJC01000001.1"/>
</dbReference>
<organism evidence="3 4">
    <name type="scientific">Simplicispira hankyongi</name>
    <dbReference type="NCBI Taxonomy" id="2315688"/>
    <lineage>
        <taxon>Bacteria</taxon>
        <taxon>Pseudomonadati</taxon>
        <taxon>Pseudomonadota</taxon>
        <taxon>Betaproteobacteria</taxon>
        <taxon>Burkholderiales</taxon>
        <taxon>Comamonadaceae</taxon>
        <taxon>Simplicispira</taxon>
    </lineage>
</organism>
<feature type="transmembrane region" description="Helical" evidence="1">
    <location>
        <begin position="71"/>
        <end position="89"/>
    </location>
</feature>
<dbReference type="PANTHER" id="PTHR42208">
    <property type="entry name" value="HEAVY METAL TRANSPORTER-RELATED"/>
    <property type="match status" value="1"/>
</dbReference>
<keyword evidence="1" id="KW-1133">Transmembrane helix</keyword>
<dbReference type="InterPro" id="IPR039447">
    <property type="entry name" value="UreH-like_TM_dom"/>
</dbReference>
<feature type="domain" description="Urease accessory protein UreH-like transmembrane" evidence="2">
    <location>
        <begin position="8"/>
        <end position="226"/>
    </location>
</feature>
<feature type="transmembrane region" description="Helical" evidence="1">
    <location>
        <begin position="101"/>
        <end position="120"/>
    </location>
</feature>
<reference evidence="3 4" key="1">
    <citation type="submission" date="2018-09" db="EMBL/GenBank/DDBJ databases">
        <title>Draft genome of Simplicispira sp. NY-02.</title>
        <authorList>
            <person name="Im W.T."/>
        </authorList>
    </citation>
    <scope>NUCLEOTIDE SEQUENCE [LARGE SCALE GENOMIC DNA]</scope>
    <source>
        <strain evidence="3 4">NY-02</strain>
    </source>
</reference>
<evidence type="ECO:0000256" key="1">
    <source>
        <dbReference type="SAM" id="Phobius"/>
    </source>
</evidence>
<evidence type="ECO:0000313" key="3">
    <source>
        <dbReference type="EMBL" id="RID99401.1"/>
    </source>
</evidence>
<name>A0A398CCB1_9BURK</name>
<feature type="transmembrane region" description="Helical" evidence="1">
    <location>
        <begin position="141"/>
        <end position="166"/>
    </location>
</feature>
<accession>A0A398CCB1</accession>
<feature type="transmembrane region" description="Helical" evidence="1">
    <location>
        <begin position="178"/>
        <end position="202"/>
    </location>
</feature>
<feature type="transmembrane region" description="Helical" evidence="1">
    <location>
        <begin position="6"/>
        <end position="26"/>
    </location>
</feature>
<dbReference type="PANTHER" id="PTHR42208:SF1">
    <property type="entry name" value="HEAVY METAL TRANSPORTER"/>
    <property type="match status" value="1"/>
</dbReference>
<sequence length="244" mass="26005">MLGSLAWTALAMGLVGGSHCLVMCAAPCSAVTRPTLPAGTASMASADVQPLHWQSPRGARRRLMAYHLGRLCGYASAGALIAFAMQSFAWVTQQASAFRQVWILMHVAVLAWGLMMLLLARQPAWVEAAGRSVWGRVRPLVDAPGGVFATGFLWALMPCGLLYSALLVAALSGGALQGAVTMAMFAVGSGLWLLAGPWAWLALRQRANRLRADWGTRLGGLLLCGIAAWALWHDLIIRPSLICQ</sequence>
<dbReference type="AlphaFoldDB" id="A0A398CCB1"/>
<dbReference type="Pfam" id="PF13386">
    <property type="entry name" value="DsbD_2"/>
    <property type="match status" value="1"/>
</dbReference>
<dbReference type="EMBL" id="QXJC01000001">
    <property type="protein sequence ID" value="RID99401.1"/>
    <property type="molecule type" value="Genomic_DNA"/>
</dbReference>
<feature type="transmembrane region" description="Helical" evidence="1">
    <location>
        <begin position="214"/>
        <end position="232"/>
    </location>
</feature>
<protein>
    <submittedName>
        <fullName evidence="3">Sulfite exporter TauE/SafE family protein</fullName>
    </submittedName>
</protein>
<proteinExistence type="predicted"/>
<evidence type="ECO:0000259" key="2">
    <source>
        <dbReference type="Pfam" id="PF13386"/>
    </source>
</evidence>
<keyword evidence="1" id="KW-0812">Transmembrane</keyword>
<keyword evidence="4" id="KW-1185">Reference proteome</keyword>
<comment type="caution">
    <text evidence="3">The sequence shown here is derived from an EMBL/GenBank/DDBJ whole genome shotgun (WGS) entry which is preliminary data.</text>
</comment>
<dbReference type="Proteomes" id="UP000266302">
    <property type="component" value="Unassembled WGS sequence"/>
</dbReference>